<reference evidence="1 2" key="1">
    <citation type="submission" date="2023-06" db="EMBL/GenBank/DDBJ databases">
        <authorList>
            <person name="Oyuntsetseg B."/>
            <person name="Kim S.B."/>
        </authorList>
    </citation>
    <scope>NUCLEOTIDE SEQUENCE [LARGE SCALE GENOMIC DNA]</scope>
    <source>
        <strain evidence="1 2">2-15</strain>
    </source>
</reference>
<keyword evidence="2" id="KW-1185">Reference proteome</keyword>
<dbReference type="RefSeq" id="WP_285973351.1">
    <property type="nucleotide sequence ID" value="NZ_CP127294.1"/>
</dbReference>
<dbReference type="AlphaFoldDB" id="A0A9Y2IP24"/>
<gene>
    <name evidence="1" type="ORF">QRX50_19405</name>
</gene>
<proteinExistence type="predicted"/>
<accession>A0A9Y2IP24</accession>
<dbReference type="EMBL" id="CP127294">
    <property type="protein sequence ID" value="WIX82786.1"/>
    <property type="molecule type" value="Genomic_DNA"/>
</dbReference>
<name>A0A9Y2IP24_9PSEU</name>
<dbReference type="KEGG" id="acab:QRX50_19405"/>
<evidence type="ECO:0000313" key="1">
    <source>
        <dbReference type="EMBL" id="WIX82786.1"/>
    </source>
</evidence>
<sequence>MAAQANEPIHHVADGSELARELDSYLAEGYGIERAADGWLVLRRGSTRITVVTAAALSG</sequence>
<evidence type="ECO:0000313" key="2">
    <source>
        <dbReference type="Proteomes" id="UP001236014"/>
    </source>
</evidence>
<dbReference type="Proteomes" id="UP001236014">
    <property type="component" value="Chromosome"/>
</dbReference>
<protein>
    <submittedName>
        <fullName evidence="1">Uncharacterized protein</fullName>
    </submittedName>
</protein>
<organism evidence="1 2">
    <name type="scientific">Amycolatopsis carbonis</name>
    <dbReference type="NCBI Taxonomy" id="715471"/>
    <lineage>
        <taxon>Bacteria</taxon>
        <taxon>Bacillati</taxon>
        <taxon>Actinomycetota</taxon>
        <taxon>Actinomycetes</taxon>
        <taxon>Pseudonocardiales</taxon>
        <taxon>Pseudonocardiaceae</taxon>
        <taxon>Amycolatopsis</taxon>
    </lineage>
</organism>